<dbReference type="EMBL" id="BSQG01000001">
    <property type="protein sequence ID" value="GLU46472.1"/>
    <property type="molecule type" value="Genomic_DNA"/>
</dbReference>
<feature type="domain" description="Styrene monooxygenase StyA putative substrate binding" evidence="1">
    <location>
        <begin position="146"/>
        <end position="256"/>
    </location>
</feature>
<reference evidence="2" key="1">
    <citation type="submission" date="2023-02" db="EMBL/GenBank/DDBJ databases">
        <title>Nocardiopsis ansamitocini NBRC 112285.</title>
        <authorList>
            <person name="Ichikawa N."/>
            <person name="Sato H."/>
            <person name="Tonouchi N."/>
        </authorList>
    </citation>
    <scope>NUCLEOTIDE SEQUENCE</scope>
    <source>
        <strain evidence="2">NBRC 112285</strain>
    </source>
</reference>
<dbReference type="SUPFAM" id="SSF51905">
    <property type="entry name" value="FAD/NAD(P)-binding domain"/>
    <property type="match status" value="1"/>
</dbReference>
<dbReference type="RefSeq" id="WP_285757320.1">
    <property type="nucleotide sequence ID" value="NZ_BSQG01000001.1"/>
</dbReference>
<dbReference type="Pfam" id="PF17885">
    <property type="entry name" value="Smoa_sbd"/>
    <property type="match status" value="1"/>
</dbReference>
<keyword evidence="3" id="KW-1185">Reference proteome</keyword>
<proteinExistence type="predicted"/>
<dbReference type="GO" id="GO:0016874">
    <property type="term" value="F:ligase activity"/>
    <property type="evidence" value="ECO:0007669"/>
    <property type="project" value="UniProtKB-KW"/>
</dbReference>
<name>A0A9W6UH80_9ACTN</name>
<accession>A0A9W6UH80</accession>
<evidence type="ECO:0000313" key="3">
    <source>
        <dbReference type="Proteomes" id="UP001165092"/>
    </source>
</evidence>
<evidence type="ECO:0000259" key="1">
    <source>
        <dbReference type="Pfam" id="PF17885"/>
    </source>
</evidence>
<organism evidence="2 3">
    <name type="scientific">Nocardiopsis ansamitocini</name>
    <dbReference type="NCBI Taxonomy" id="1670832"/>
    <lineage>
        <taxon>Bacteria</taxon>
        <taxon>Bacillati</taxon>
        <taxon>Actinomycetota</taxon>
        <taxon>Actinomycetes</taxon>
        <taxon>Streptosporangiales</taxon>
        <taxon>Nocardiopsidaceae</taxon>
        <taxon>Nocardiopsis</taxon>
    </lineage>
</organism>
<evidence type="ECO:0000313" key="2">
    <source>
        <dbReference type="EMBL" id="GLU46472.1"/>
    </source>
</evidence>
<sequence length="421" mass="45601">MRKILIVGGGQSGLQLALGLLDDDYDVTLVTARTPDEIRGGRVLSTQCMFDTALQHERDLELNHWEDRAPKIEHLGISVAGPGNDRVIDWAGRTTAFAQSVDQRIKMAAWTEEFEAKGGHLTIAGATVSDLERFAVLFDLVVVGAGKGEIAQLFDRDARHSPYTVPQRALSAAYVNGMTPRAEHARNQTLHFNIIPGVGELFTFPALTLDGPCDILFLEGVPGGPLDVFDGLDDPYEHLRRALELVRSHVPWEYERCAAVELTDPGAVLAGRLTPVVRKPVGRLPGGRIVLGMADIVVANDPVTGQGANSAAKCAAAYHLAIVEHGDEPFDEAFMQAAFDSYWDKARHVTAWTNALLAPRPPHVLEILAAAGRHQEIADRFAADFDDPSRFATWFLDPVGAGAYLADVAARAGGSRAEPPR</sequence>
<dbReference type="InterPro" id="IPR036188">
    <property type="entry name" value="FAD/NAD-bd_sf"/>
</dbReference>
<comment type="caution">
    <text evidence="2">The sequence shown here is derived from an EMBL/GenBank/DDBJ whole genome shotgun (WGS) entry which is preliminary data.</text>
</comment>
<gene>
    <name evidence="2" type="ORF">Nans01_08230</name>
</gene>
<protein>
    <submittedName>
        <fullName evidence="2">Alanine-phosphoribitol ligase</fullName>
    </submittedName>
</protein>
<dbReference type="Proteomes" id="UP001165092">
    <property type="component" value="Unassembled WGS sequence"/>
</dbReference>
<dbReference type="InterPro" id="IPR041654">
    <property type="entry name" value="StyA_sbd"/>
</dbReference>
<dbReference type="Gene3D" id="6.10.250.650">
    <property type="match status" value="1"/>
</dbReference>
<dbReference type="Gene3D" id="3.30.9.40">
    <property type="match status" value="1"/>
</dbReference>
<dbReference type="Gene3D" id="3.50.50.60">
    <property type="entry name" value="FAD/NAD(P)-binding domain"/>
    <property type="match status" value="2"/>
</dbReference>
<dbReference type="AlphaFoldDB" id="A0A9W6UH80"/>
<keyword evidence="2" id="KW-0436">Ligase</keyword>